<dbReference type="Pfam" id="PF06580">
    <property type="entry name" value="His_kinase"/>
    <property type="match status" value="1"/>
</dbReference>
<dbReference type="AlphaFoldDB" id="A0A150XSE6"/>
<dbReference type="InterPro" id="IPR010559">
    <property type="entry name" value="Sig_transdc_His_kin_internal"/>
</dbReference>
<evidence type="ECO:0000313" key="3">
    <source>
        <dbReference type="EMBL" id="KYG81614.1"/>
    </source>
</evidence>
<comment type="caution">
    <text evidence="3">The sequence shown here is derived from an EMBL/GenBank/DDBJ whole genome shotgun (WGS) entry which is preliminary data.</text>
</comment>
<keyword evidence="1" id="KW-0812">Transmembrane</keyword>
<protein>
    <recommendedName>
        <fullName evidence="2">Signal transduction histidine kinase internal region domain-containing protein</fullName>
    </recommendedName>
</protein>
<dbReference type="InterPro" id="IPR050640">
    <property type="entry name" value="Bact_2-comp_sensor_kinase"/>
</dbReference>
<dbReference type="GO" id="GO:0000155">
    <property type="term" value="F:phosphorelay sensor kinase activity"/>
    <property type="evidence" value="ECO:0007669"/>
    <property type="project" value="InterPro"/>
</dbReference>
<evidence type="ECO:0000256" key="1">
    <source>
        <dbReference type="SAM" id="Phobius"/>
    </source>
</evidence>
<keyword evidence="4" id="KW-1185">Reference proteome</keyword>
<reference evidence="3" key="1">
    <citation type="submission" date="2016-01" db="EMBL/GenBank/DDBJ databases">
        <title>Genome sequencing of Roseivirga ehrenbergii KMM 6017.</title>
        <authorList>
            <person name="Selvaratnam C."/>
            <person name="Thevarajoo S."/>
            <person name="Goh K.M."/>
            <person name="Ee R."/>
            <person name="Chan K.-G."/>
            <person name="Chong C.S."/>
        </authorList>
    </citation>
    <scope>NUCLEOTIDE SEQUENCE [LARGE SCALE GENOMIC DNA]</scope>
    <source>
        <strain evidence="3">KMM 6017</strain>
    </source>
</reference>
<gene>
    <name evidence="3" type="ORF">MB14_13600</name>
</gene>
<name>A0A150XSE6_ROSEK</name>
<dbReference type="EMBL" id="LQZQ01000002">
    <property type="protein sequence ID" value="KYG81614.1"/>
    <property type="molecule type" value="Genomic_DNA"/>
</dbReference>
<feature type="transmembrane region" description="Helical" evidence="1">
    <location>
        <begin position="12"/>
        <end position="28"/>
    </location>
</feature>
<dbReference type="PANTHER" id="PTHR34220">
    <property type="entry name" value="SENSOR HISTIDINE KINASE YPDA"/>
    <property type="match status" value="1"/>
</dbReference>
<dbReference type="GO" id="GO:0016020">
    <property type="term" value="C:membrane"/>
    <property type="evidence" value="ECO:0007669"/>
    <property type="project" value="InterPro"/>
</dbReference>
<evidence type="ECO:0000259" key="2">
    <source>
        <dbReference type="Pfam" id="PF06580"/>
    </source>
</evidence>
<accession>A0A150XSE6</accession>
<feature type="transmembrane region" description="Helical" evidence="1">
    <location>
        <begin position="34"/>
        <end position="52"/>
    </location>
</feature>
<feature type="transmembrane region" description="Helical" evidence="1">
    <location>
        <begin position="73"/>
        <end position="95"/>
    </location>
</feature>
<dbReference type="PANTHER" id="PTHR34220:SF7">
    <property type="entry name" value="SENSOR HISTIDINE KINASE YPDA"/>
    <property type="match status" value="1"/>
</dbReference>
<keyword evidence="1" id="KW-0472">Membrane</keyword>
<proteinExistence type="predicted"/>
<dbReference type="Proteomes" id="UP000075583">
    <property type="component" value="Unassembled WGS sequence"/>
</dbReference>
<evidence type="ECO:0000313" key="4">
    <source>
        <dbReference type="Proteomes" id="UP000075583"/>
    </source>
</evidence>
<keyword evidence="1" id="KW-1133">Transmembrane helix</keyword>
<sequence>MKFSRGQIIQNSIAISLVVGVFVFLYATSAPRELYLTAGLIVAVLLLILLANRALTISLDRKLPWLTHGNKRFYSQLGIGVLVSLVIINISYFLFKITLTEDPPVGSQIATINALSILILLPIISINFGIQFLKRWKNAQLASEEFQKESIKAELNTLKNHLDPHFLFNNLNILSSLISKDQKQSQAYLEKFAEVYRIILQSNSEELVELKQELSFISAYMYLLEIRFEDTIQLSMAIDKKDEALYLPPLTLQMLIENAIKHNTISELRPLKIHVESQKGYISVKNNLQEKKVELPNSGQTGLENIKRRYSYFTSKQVEVIKNPNSFIVRVPLINISEI</sequence>
<dbReference type="STRING" id="279360.MB14_13600"/>
<feature type="domain" description="Signal transduction histidine kinase internal region" evidence="2">
    <location>
        <begin position="153"/>
        <end position="231"/>
    </location>
</feature>
<organism evidence="3 4">
    <name type="scientific">Roseivirga ehrenbergii (strain DSM 102268 / JCM 13514 / KCTC 12282 / NCIMB 14502 / KMM 6017)</name>
    <dbReference type="NCBI Taxonomy" id="279360"/>
    <lineage>
        <taxon>Bacteria</taxon>
        <taxon>Pseudomonadati</taxon>
        <taxon>Bacteroidota</taxon>
        <taxon>Cytophagia</taxon>
        <taxon>Cytophagales</taxon>
        <taxon>Roseivirgaceae</taxon>
        <taxon>Roseivirga</taxon>
    </lineage>
</organism>
<dbReference type="OrthoDB" id="927174at2"/>
<feature type="transmembrane region" description="Helical" evidence="1">
    <location>
        <begin position="107"/>
        <end position="130"/>
    </location>
</feature>
<dbReference type="RefSeq" id="WP_062588710.1">
    <property type="nucleotide sequence ID" value="NZ_LQZQ01000002.1"/>
</dbReference>